<proteinExistence type="predicted"/>
<reference evidence="1 2" key="2">
    <citation type="journal article" date="2022" name="Mol. Ecol. Resour.">
        <title>The genomes of chicory, endive, great burdock and yacon provide insights into Asteraceae paleo-polyploidization history and plant inulin production.</title>
        <authorList>
            <person name="Fan W."/>
            <person name="Wang S."/>
            <person name="Wang H."/>
            <person name="Wang A."/>
            <person name="Jiang F."/>
            <person name="Liu H."/>
            <person name="Zhao H."/>
            <person name="Xu D."/>
            <person name="Zhang Y."/>
        </authorList>
    </citation>
    <scope>NUCLEOTIDE SEQUENCE [LARGE SCALE GENOMIC DNA]</scope>
    <source>
        <strain evidence="2">cv. Niubang</strain>
    </source>
</reference>
<keyword evidence="2" id="KW-1185">Reference proteome</keyword>
<gene>
    <name evidence="1" type="ORF">L6452_42730</name>
</gene>
<accession>A0ACB8XJ17</accession>
<dbReference type="EMBL" id="CM042063">
    <property type="protein sequence ID" value="KAI3667661.1"/>
    <property type="molecule type" value="Genomic_DNA"/>
</dbReference>
<reference evidence="2" key="1">
    <citation type="journal article" date="2022" name="Mol. Ecol. Resour.">
        <title>The genomes of chicory, endive, great burdock and yacon provide insights into Asteraceae palaeo-polyploidization history and plant inulin production.</title>
        <authorList>
            <person name="Fan W."/>
            <person name="Wang S."/>
            <person name="Wang H."/>
            <person name="Wang A."/>
            <person name="Jiang F."/>
            <person name="Liu H."/>
            <person name="Zhao H."/>
            <person name="Xu D."/>
            <person name="Zhang Y."/>
        </authorList>
    </citation>
    <scope>NUCLEOTIDE SEQUENCE [LARGE SCALE GENOMIC DNA]</scope>
    <source>
        <strain evidence="2">cv. Niubang</strain>
    </source>
</reference>
<evidence type="ECO:0000313" key="2">
    <source>
        <dbReference type="Proteomes" id="UP001055879"/>
    </source>
</evidence>
<protein>
    <submittedName>
        <fullName evidence="1">Uncharacterized protein</fullName>
    </submittedName>
</protein>
<sequence length="500" mass="56184">MAGGRITMLMQDVINEVKEISEISGYVSVVRKPFFSLAGRLTIMIPFFQEIRDVTEHASRNLYEALSSLLDHLETTRKLLQQGSKGSKIYLVLERKEIMRKYNAVVAELEKDLKRIYFEKLDHISHEVKEQAVLVLGQFDRARGKQFDAPTDNDLYEDLYFMYDKGINGVLDPEVLNGVIQALELNKPTALEQESVALSKIIVARGGDADGSIEKMFMVLKLIKDFLHKDDGSVDSSQGESLHICARQGIADIINYDNKVIPNEFLCPITLQVMEDPVFVSTGQTYERLAIQTWIQAGNGTCPKTGQFLTNTTLTPNYALRYLIVQWRETNRIDEPKGASTIAYSCTPAERKLIRICIRELETERYYYQRTGAGEIYQLTTRNAQIREAIGEAGVIPLLSKALQANDEGTQEYAMKALLNLSICPRNRKRILEAGAIPEIIDVMNSGSLKVCEDGATILLGLSMTDEIRFLIGSHEGLQAFVYLLSEGTERGQKEAATIY</sequence>
<evidence type="ECO:0000313" key="1">
    <source>
        <dbReference type="EMBL" id="KAI3667661.1"/>
    </source>
</evidence>
<organism evidence="1 2">
    <name type="scientific">Arctium lappa</name>
    <name type="common">Greater burdock</name>
    <name type="synonym">Lappa major</name>
    <dbReference type="NCBI Taxonomy" id="4217"/>
    <lineage>
        <taxon>Eukaryota</taxon>
        <taxon>Viridiplantae</taxon>
        <taxon>Streptophyta</taxon>
        <taxon>Embryophyta</taxon>
        <taxon>Tracheophyta</taxon>
        <taxon>Spermatophyta</taxon>
        <taxon>Magnoliopsida</taxon>
        <taxon>eudicotyledons</taxon>
        <taxon>Gunneridae</taxon>
        <taxon>Pentapetalae</taxon>
        <taxon>asterids</taxon>
        <taxon>campanulids</taxon>
        <taxon>Asterales</taxon>
        <taxon>Asteraceae</taxon>
        <taxon>Carduoideae</taxon>
        <taxon>Cardueae</taxon>
        <taxon>Arctiinae</taxon>
        <taxon>Arctium</taxon>
    </lineage>
</organism>
<dbReference type="Proteomes" id="UP001055879">
    <property type="component" value="Linkage Group LG17"/>
</dbReference>
<comment type="caution">
    <text evidence="1">The sequence shown here is derived from an EMBL/GenBank/DDBJ whole genome shotgun (WGS) entry which is preliminary data.</text>
</comment>
<name>A0ACB8XJ17_ARCLA</name>